<organism evidence="1 2">
    <name type="scientific">Cinnamomum micranthum f. kanehirae</name>
    <dbReference type="NCBI Taxonomy" id="337451"/>
    <lineage>
        <taxon>Eukaryota</taxon>
        <taxon>Viridiplantae</taxon>
        <taxon>Streptophyta</taxon>
        <taxon>Embryophyta</taxon>
        <taxon>Tracheophyta</taxon>
        <taxon>Spermatophyta</taxon>
        <taxon>Magnoliopsida</taxon>
        <taxon>Magnoliidae</taxon>
        <taxon>Laurales</taxon>
        <taxon>Lauraceae</taxon>
        <taxon>Cinnamomum</taxon>
    </lineage>
</organism>
<dbReference type="PANTHER" id="PTHR12917">
    <property type="entry name" value="ASPARTYL PROTEASE DDI-RELATED"/>
    <property type="match status" value="1"/>
</dbReference>
<dbReference type="CDD" id="cd00303">
    <property type="entry name" value="retropepsin_like"/>
    <property type="match status" value="1"/>
</dbReference>
<accession>A0A3S3NEM4</accession>
<dbReference type="Gene3D" id="2.40.70.10">
    <property type="entry name" value="Acid Proteases"/>
    <property type="match status" value="1"/>
</dbReference>
<proteinExistence type="predicted"/>
<name>A0A3S3NEM4_9MAGN</name>
<evidence type="ECO:0000313" key="1">
    <source>
        <dbReference type="EMBL" id="RWR97817.1"/>
    </source>
</evidence>
<protein>
    <submittedName>
        <fullName evidence="1">Putative retrotransposon gag domain-containing protein</fullName>
    </submittedName>
</protein>
<dbReference type="AlphaFoldDB" id="A0A3S3NEM4"/>
<dbReference type="Proteomes" id="UP000283530">
    <property type="component" value="Unassembled WGS sequence"/>
</dbReference>
<comment type="caution">
    <text evidence="1">The sequence shown here is derived from an EMBL/GenBank/DDBJ whole genome shotgun (WGS) entry which is preliminary data.</text>
</comment>
<reference evidence="1 2" key="1">
    <citation type="journal article" date="2019" name="Nat. Plants">
        <title>Stout camphor tree genome fills gaps in understanding of flowering plant genome evolution.</title>
        <authorList>
            <person name="Chaw S.M."/>
            <person name="Liu Y.C."/>
            <person name="Wu Y.W."/>
            <person name="Wang H.Y."/>
            <person name="Lin C.I."/>
            <person name="Wu C.S."/>
            <person name="Ke H.M."/>
            <person name="Chang L.Y."/>
            <person name="Hsu C.Y."/>
            <person name="Yang H.T."/>
            <person name="Sudianto E."/>
            <person name="Hsu M.H."/>
            <person name="Wu K.P."/>
            <person name="Wang L.N."/>
            <person name="Leebens-Mack J.H."/>
            <person name="Tsai I.J."/>
        </authorList>
    </citation>
    <scope>NUCLEOTIDE SEQUENCE [LARGE SCALE GENOMIC DNA]</scope>
    <source>
        <strain evidence="2">cv. Chaw 1501</strain>
        <tissue evidence="1">Young leaves</tissue>
    </source>
</reference>
<dbReference type="InterPro" id="IPR021109">
    <property type="entry name" value="Peptidase_aspartic_dom_sf"/>
</dbReference>
<gene>
    <name evidence="1" type="ORF">CKAN_02727600</name>
</gene>
<dbReference type="EMBL" id="QPKB01000072">
    <property type="protein sequence ID" value="RWR97817.1"/>
    <property type="molecule type" value="Genomic_DNA"/>
</dbReference>
<evidence type="ECO:0000313" key="2">
    <source>
        <dbReference type="Proteomes" id="UP000283530"/>
    </source>
</evidence>
<dbReference type="PANTHER" id="PTHR12917:SF18">
    <property type="entry name" value="DNA DAMAGE-INDUCIBLE PROTEIN 1-LIKE"/>
    <property type="match status" value="1"/>
</dbReference>
<keyword evidence="2" id="KW-1185">Reference proteome</keyword>
<dbReference type="Pfam" id="PF13975">
    <property type="entry name" value="gag-asp_proteas"/>
    <property type="match status" value="1"/>
</dbReference>
<sequence>MTCRSTRAPFLRVTSFHYLEVAKRLGLKVKQDKGWSKAVNAEATPIHGVVRCADIAIGDWLGQAEFSVIEMDDHPMILGMDFMRKAQAMPIPHLGSMLGFDTAFGERRDIDVHSVGGTGTREFEAALEGLTSGWLAAGKLLLGALVPLIHSIEMLRTMMARERNPNIDKLQGWA</sequence>
<dbReference type="OrthoDB" id="1939491at2759"/>